<dbReference type="AlphaFoldDB" id="A0A1H0RVG0"/>
<evidence type="ECO:0000256" key="1">
    <source>
        <dbReference type="SAM" id="Phobius"/>
    </source>
</evidence>
<dbReference type="RefSeq" id="WP_091247805.1">
    <property type="nucleotide sequence ID" value="NZ_FNIR01000012.1"/>
</dbReference>
<keyword evidence="3" id="KW-1185">Reference proteome</keyword>
<reference evidence="3" key="1">
    <citation type="submission" date="2016-10" db="EMBL/GenBank/DDBJ databases">
        <authorList>
            <person name="Varghese N."/>
            <person name="Submissions S."/>
        </authorList>
    </citation>
    <scope>NUCLEOTIDE SEQUENCE [LARGE SCALE GENOMIC DNA]</scope>
    <source>
        <strain evidence="3">DSM 45843</strain>
    </source>
</reference>
<feature type="transmembrane region" description="Helical" evidence="1">
    <location>
        <begin position="178"/>
        <end position="199"/>
    </location>
</feature>
<evidence type="ECO:0000313" key="3">
    <source>
        <dbReference type="Proteomes" id="UP000199088"/>
    </source>
</evidence>
<dbReference type="Proteomes" id="UP000199088">
    <property type="component" value="Unassembled WGS sequence"/>
</dbReference>
<sequence>MAGLSTSVPLVLVVLAASALVVGLAATAVRRRQLDPQVADARRHGAGAGGFALLAGSAAAVLVGLADPAAGLGPGVSVALAPLAFAAVHTAVLWVAESAWPRPRGAVRTASLAPRRFPVPARRMRAVLVLSVAGAAGVAVTGMATAAPDGRSIAGAVHVLPDGLGSVGPSAAGPYPGAVYAAPVLVGLVLLVVLVVLAVRTALTRAAVPGDGSAEVVLRAASVHRILRGASAGVLVELGGLLAFGSLALRSVAHGTAAGVDDRVFVVGGNPLLEVLATVGAAVGGLAALAGIALLAVPAPRLRPVPPAPSGPPPAAVPAGLP</sequence>
<feature type="transmembrane region" description="Helical" evidence="1">
    <location>
        <begin position="6"/>
        <end position="26"/>
    </location>
</feature>
<proteinExistence type="predicted"/>
<accession>A0A1H0RVG0</accession>
<dbReference type="EMBL" id="FNIR01000012">
    <property type="protein sequence ID" value="SDP33370.1"/>
    <property type="molecule type" value="Genomic_DNA"/>
</dbReference>
<feature type="transmembrane region" description="Helical" evidence="1">
    <location>
        <begin position="273"/>
        <end position="297"/>
    </location>
</feature>
<gene>
    <name evidence="2" type="ORF">SAMN05660199_03644</name>
</gene>
<feature type="transmembrane region" description="Helical" evidence="1">
    <location>
        <begin position="46"/>
        <end position="66"/>
    </location>
</feature>
<keyword evidence="1" id="KW-0472">Membrane</keyword>
<feature type="transmembrane region" description="Helical" evidence="1">
    <location>
        <begin position="126"/>
        <end position="147"/>
    </location>
</feature>
<dbReference type="OrthoDB" id="5197533at2"/>
<evidence type="ECO:0000313" key="2">
    <source>
        <dbReference type="EMBL" id="SDP33370.1"/>
    </source>
</evidence>
<feature type="transmembrane region" description="Helical" evidence="1">
    <location>
        <begin position="234"/>
        <end position="253"/>
    </location>
</feature>
<feature type="transmembrane region" description="Helical" evidence="1">
    <location>
        <begin position="72"/>
        <end position="96"/>
    </location>
</feature>
<protein>
    <submittedName>
        <fullName evidence="2">Uncharacterized protein</fullName>
    </submittedName>
</protein>
<organism evidence="2 3">
    <name type="scientific">Klenkia soli</name>
    <dbReference type="NCBI Taxonomy" id="1052260"/>
    <lineage>
        <taxon>Bacteria</taxon>
        <taxon>Bacillati</taxon>
        <taxon>Actinomycetota</taxon>
        <taxon>Actinomycetes</taxon>
        <taxon>Geodermatophilales</taxon>
        <taxon>Geodermatophilaceae</taxon>
        <taxon>Klenkia</taxon>
    </lineage>
</organism>
<keyword evidence="1" id="KW-0812">Transmembrane</keyword>
<keyword evidence="1" id="KW-1133">Transmembrane helix</keyword>
<name>A0A1H0RVG0_9ACTN</name>
<dbReference type="STRING" id="1052260.SAMN05660199_03644"/>